<dbReference type="PANTHER" id="PTHR46857">
    <property type="entry name" value="EPITHELIAL CELL-TRANSFORMING SEQUENCE 2 ONCOGENE-LIKE"/>
    <property type="match status" value="1"/>
</dbReference>
<evidence type="ECO:0000256" key="1">
    <source>
        <dbReference type="SAM" id="MobiDB-lite"/>
    </source>
</evidence>
<name>A0A7J7J7U4_BUGNE</name>
<dbReference type="CDD" id="cd22172">
    <property type="entry name" value="F-box_FBXO16"/>
    <property type="match status" value="1"/>
</dbReference>
<feature type="compositionally biased region" description="Polar residues" evidence="1">
    <location>
        <begin position="260"/>
        <end position="274"/>
    </location>
</feature>
<dbReference type="InterPro" id="IPR001810">
    <property type="entry name" value="F-box_dom"/>
</dbReference>
<organism evidence="3 4">
    <name type="scientific">Bugula neritina</name>
    <name type="common">Brown bryozoan</name>
    <name type="synonym">Sertularia neritina</name>
    <dbReference type="NCBI Taxonomy" id="10212"/>
    <lineage>
        <taxon>Eukaryota</taxon>
        <taxon>Metazoa</taxon>
        <taxon>Spiralia</taxon>
        <taxon>Lophotrochozoa</taxon>
        <taxon>Bryozoa</taxon>
        <taxon>Gymnolaemata</taxon>
        <taxon>Cheilostomatida</taxon>
        <taxon>Flustrina</taxon>
        <taxon>Buguloidea</taxon>
        <taxon>Bugulidae</taxon>
        <taxon>Bugula</taxon>
    </lineage>
</organism>
<reference evidence="3" key="1">
    <citation type="submission" date="2020-06" db="EMBL/GenBank/DDBJ databases">
        <title>Draft genome of Bugula neritina, a colonial animal packing powerful symbionts and potential medicines.</title>
        <authorList>
            <person name="Rayko M."/>
        </authorList>
    </citation>
    <scope>NUCLEOTIDE SEQUENCE [LARGE SCALE GENOMIC DNA]</scope>
    <source>
        <strain evidence="3">Kwan_BN1</strain>
    </source>
</reference>
<feature type="domain" description="F-box" evidence="2">
    <location>
        <begin position="84"/>
        <end position="127"/>
    </location>
</feature>
<dbReference type="Gene3D" id="1.20.1280.50">
    <property type="match status" value="1"/>
</dbReference>
<evidence type="ECO:0000313" key="4">
    <source>
        <dbReference type="Proteomes" id="UP000593567"/>
    </source>
</evidence>
<feature type="region of interest" description="Disordered" evidence="1">
    <location>
        <begin position="243"/>
        <end position="314"/>
    </location>
</feature>
<proteinExistence type="predicted"/>
<gene>
    <name evidence="3" type="ORF">EB796_020049</name>
</gene>
<dbReference type="Proteomes" id="UP000593567">
    <property type="component" value="Unassembled WGS sequence"/>
</dbReference>
<feature type="compositionally biased region" description="Polar residues" evidence="1">
    <location>
        <begin position="294"/>
        <end position="314"/>
    </location>
</feature>
<comment type="caution">
    <text evidence="3">The sequence shown here is derived from an EMBL/GenBank/DDBJ whole genome shotgun (WGS) entry which is preliminary data.</text>
</comment>
<accession>A0A7J7J7U4</accession>
<feature type="region of interest" description="Disordered" evidence="1">
    <location>
        <begin position="189"/>
        <end position="219"/>
    </location>
</feature>
<dbReference type="EMBL" id="VXIV02002987">
    <property type="protein sequence ID" value="KAF6021641.1"/>
    <property type="molecule type" value="Genomic_DNA"/>
</dbReference>
<protein>
    <submittedName>
        <fullName evidence="3">FBXO16</fullName>
    </submittedName>
</protein>
<dbReference type="Pfam" id="PF12937">
    <property type="entry name" value="F-box-like"/>
    <property type="match status" value="1"/>
</dbReference>
<feature type="compositionally biased region" description="Polar residues" evidence="1">
    <location>
        <begin position="189"/>
        <end position="199"/>
    </location>
</feature>
<evidence type="ECO:0000313" key="3">
    <source>
        <dbReference type="EMBL" id="KAF6021641.1"/>
    </source>
</evidence>
<dbReference type="AlphaFoldDB" id="A0A7J7J7U4"/>
<keyword evidence="4" id="KW-1185">Reference proteome</keyword>
<dbReference type="InterPro" id="IPR036047">
    <property type="entry name" value="F-box-like_dom_sf"/>
</dbReference>
<dbReference type="SUPFAM" id="SSF81383">
    <property type="entry name" value="F-box domain"/>
    <property type="match status" value="1"/>
</dbReference>
<dbReference type="OrthoDB" id="10257471at2759"/>
<sequence length="361" mass="41431">MSKAAKSNSKVLSTWTPLNNEEANKKVYLERKELFCKWFEKWSEPQRKRIIADVLRMSSLSQLHYTDKLITEKLPTKERDFTRVLPRVLTLYLFSFLDPRTLCRCSQVCWYWKYLTELDQLWMLKCLRLGWNLPFSPGPYEHGLWKRNYVENLKSLQYLKTQIYLPDDHMRNLALGSARSYRSMLSQHSRQGYSSNSKKPSGPVKPAWRGSDPTPKDTWRYNYLNNDDDVEIVKALRAHGLSGPKSASIAAKAKSKTKSGQHSLNTRSRSLNKLNSEESIEDKIYGGRPDWAKPSSNGLSDQKSGVKQGCGDNSQKTGKYFLTKVEAPDNSRTPVSCVAVSGAFEVFTQKPWKIPEQVDSD</sequence>
<dbReference type="InterPro" id="IPR052805">
    <property type="entry name" value="GEF_Ubiquitin-Prot_Reg"/>
</dbReference>
<dbReference type="PANTHER" id="PTHR46857:SF2">
    <property type="entry name" value="F-BOX ONLY PROTEIN 16"/>
    <property type="match status" value="1"/>
</dbReference>
<evidence type="ECO:0000259" key="2">
    <source>
        <dbReference type="Pfam" id="PF12937"/>
    </source>
</evidence>